<keyword evidence="2" id="KW-0677">Repeat</keyword>
<evidence type="ECO:0000313" key="7">
    <source>
        <dbReference type="EMBL" id="KAF6035036.1"/>
    </source>
</evidence>
<evidence type="ECO:0000256" key="4">
    <source>
        <dbReference type="ARBA" id="ARBA00023180"/>
    </source>
</evidence>
<comment type="caution">
    <text evidence="5">Lacks conserved residue(s) required for the propagation of feature annotation.</text>
</comment>
<dbReference type="Gene3D" id="2.10.70.10">
    <property type="entry name" value="Complement Module, domain 1"/>
    <property type="match status" value="3"/>
</dbReference>
<dbReference type="CDD" id="cd00033">
    <property type="entry name" value="CCP"/>
    <property type="match status" value="1"/>
</dbReference>
<dbReference type="Pfam" id="PF00084">
    <property type="entry name" value="Sushi"/>
    <property type="match status" value="3"/>
</dbReference>
<evidence type="ECO:0000256" key="3">
    <source>
        <dbReference type="ARBA" id="ARBA00023157"/>
    </source>
</evidence>
<feature type="domain" description="Sushi" evidence="6">
    <location>
        <begin position="121"/>
        <end position="184"/>
    </location>
</feature>
<dbReference type="SMART" id="SM00032">
    <property type="entry name" value="CCP"/>
    <property type="match status" value="3"/>
</dbReference>
<dbReference type="Proteomes" id="UP000593567">
    <property type="component" value="Unassembled WGS sequence"/>
</dbReference>
<keyword evidence="8" id="KW-1185">Reference proteome</keyword>
<dbReference type="InterPro" id="IPR035976">
    <property type="entry name" value="Sushi/SCR/CCP_sf"/>
</dbReference>
<keyword evidence="4" id="KW-0325">Glycoprotein</keyword>
<keyword evidence="1 5" id="KW-0768">Sushi</keyword>
<dbReference type="InterPro" id="IPR050350">
    <property type="entry name" value="Compl-Cell_Adhes-Reg"/>
</dbReference>
<organism evidence="7 8">
    <name type="scientific">Bugula neritina</name>
    <name type="common">Brown bryozoan</name>
    <name type="synonym">Sertularia neritina</name>
    <dbReference type="NCBI Taxonomy" id="10212"/>
    <lineage>
        <taxon>Eukaryota</taxon>
        <taxon>Metazoa</taxon>
        <taxon>Spiralia</taxon>
        <taxon>Lophotrochozoa</taxon>
        <taxon>Bryozoa</taxon>
        <taxon>Gymnolaemata</taxon>
        <taxon>Cheilostomatida</taxon>
        <taxon>Flustrina</taxon>
        <taxon>Buguloidea</taxon>
        <taxon>Bugulidae</taxon>
        <taxon>Bugula</taxon>
    </lineage>
</organism>
<gene>
    <name evidence="7" type="ORF">EB796_006650</name>
</gene>
<evidence type="ECO:0000313" key="8">
    <source>
        <dbReference type="Proteomes" id="UP000593567"/>
    </source>
</evidence>
<evidence type="ECO:0000256" key="1">
    <source>
        <dbReference type="ARBA" id="ARBA00022659"/>
    </source>
</evidence>
<keyword evidence="3 5" id="KW-1015">Disulfide bond</keyword>
<name>A0A7J7KBW0_BUGNE</name>
<reference evidence="7" key="1">
    <citation type="submission" date="2020-06" db="EMBL/GenBank/DDBJ databases">
        <title>Draft genome of Bugula neritina, a colonial animal packing powerful symbionts and potential medicines.</title>
        <authorList>
            <person name="Rayko M."/>
        </authorList>
    </citation>
    <scope>NUCLEOTIDE SEQUENCE [LARGE SCALE GENOMIC DNA]</scope>
    <source>
        <strain evidence="7">Kwan_BN1</strain>
    </source>
</reference>
<dbReference type="EMBL" id="VXIV02000947">
    <property type="protein sequence ID" value="KAF6035036.1"/>
    <property type="molecule type" value="Genomic_DNA"/>
</dbReference>
<feature type="domain" description="Sushi" evidence="6">
    <location>
        <begin position="7"/>
        <end position="60"/>
    </location>
</feature>
<comment type="caution">
    <text evidence="7">The sequence shown here is derived from an EMBL/GenBank/DDBJ whole genome shotgun (WGS) entry which is preliminary data.</text>
</comment>
<sequence>MPVDGTDTKPVPSDIRTTYRNSYNYECKEGYERASKSAEMMTSCDQQGRWTLNSPPICKKVDCGPPPIGVNTESTSDGYNTKYLDYYRYRCLTGYTTSDTTVVQCLASKSWSHPPPTCHGKTCEKPDNGTNTEPVPDDIDTGYGKSYTYRCKEGFETISTSAEMNTSCNHLGRWTLKPAPICKGNTLLHDSFCLFKLISGSAL</sequence>
<accession>A0A7J7KBW0</accession>
<evidence type="ECO:0000256" key="2">
    <source>
        <dbReference type="ARBA" id="ARBA00022737"/>
    </source>
</evidence>
<dbReference type="PROSITE" id="PS50923">
    <property type="entry name" value="SUSHI"/>
    <property type="match status" value="3"/>
</dbReference>
<evidence type="ECO:0000256" key="5">
    <source>
        <dbReference type="PROSITE-ProRule" id="PRU00302"/>
    </source>
</evidence>
<dbReference type="AlphaFoldDB" id="A0A7J7KBW0"/>
<evidence type="ECO:0000259" key="6">
    <source>
        <dbReference type="PROSITE" id="PS50923"/>
    </source>
</evidence>
<dbReference type="PANTHER" id="PTHR19325">
    <property type="entry name" value="COMPLEMENT COMPONENT-RELATED SUSHI DOMAIN-CONTAINING"/>
    <property type="match status" value="1"/>
</dbReference>
<dbReference type="InterPro" id="IPR000436">
    <property type="entry name" value="Sushi_SCR_CCP_dom"/>
</dbReference>
<feature type="domain" description="Sushi" evidence="6">
    <location>
        <begin position="61"/>
        <end position="120"/>
    </location>
</feature>
<protein>
    <recommendedName>
        <fullName evidence="6">Sushi domain-containing protein</fullName>
    </recommendedName>
</protein>
<feature type="disulfide bond" evidence="5">
    <location>
        <begin position="91"/>
        <end position="118"/>
    </location>
</feature>
<proteinExistence type="predicted"/>
<dbReference type="OrthoDB" id="5804959at2759"/>
<dbReference type="SUPFAM" id="SSF57535">
    <property type="entry name" value="Complement control module/SCR domain"/>
    <property type="match status" value="3"/>
</dbReference>
<dbReference type="PANTHER" id="PTHR19325:SF560">
    <property type="entry name" value="SUSHI, VON WILLEBRAND FACTOR TYPE A, EGF AND PENTRAXIN DOMAIN-CONTAINING PROTEIN 1"/>
    <property type="match status" value="1"/>
</dbReference>